<feature type="compositionally biased region" description="Basic residues" evidence="1">
    <location>
        <begin position="85"/>
        <end position="97"/>
    </location>
</feature>
<reference evidence="3 4" key="1">
    <citation type="submission" date="2021-03" db="EMBL/GenBank/DDBJ databases">
        <authorList>
            <person name="Lee D.-H."/>
        </authorList>
    </citation>
    <scope>NUCLEOTIDE SEQUENCE [LARGE SCALE GENOMIC DNA]</scope>
    <source>
        <strain evidence="3 4">MMS20-R2-23</strain>
    </source>
</reference>
<dbReference type="SUPFAM" id="SSF54292">
    <property type="entry name" value="2Fe-2S ferredoxin-like"/>
    <property type="match status" value="1"/>
</dbReference>
<dbReference type="Pfam" id="PF00111">
    <property type="entry name" value="Fer2"/>
    <property type="match status" value="1"/>
</dbReference>
<accession>A0ABS3V398</accession>
<dbReference type="EMBL" id="JAGFWR010000001">
    <property type="protein sequence ID" value="MBO4160086.1"/>
    <property type="molecule type" value="Genomic_DNA"/>
</dbReference>
<proteinExistence type="predicted"/>
<dbReference type="PANTHER" id="PTHR45331">
    <property type="entry name" value="OXIDOREDUCTASE, IRON-SULPHUR BINDING SUBUNIT-RELATED-RELATED"/>
    <property type="match status" value="1"/>
</dbReference>
<name>A0ABS3V398_9ACTN</name>
<feature type="domain" description="2Fe-2S ferredoxin-type" evidence="2">
    <location>
        <begin position="13"/>
        <end position="59"/>
    </location>
</feature>
<protein>
    <submittedName>
        <fullName evidence="3">2Fe-2S iron-sulfur cluster binding domain-containing protein</fullName>
    </submittedName>
</protein>
<dbReference type="InterPro" id="IPR006058">
    <property type="entry name" value="2Fe2S_fd_BS"/>
</dbReference>
<feature type="compositionally biased region" description="Basic and acidic residues" evidence="1">
    <location>
        <begin position="98"/>
        <end position="107"/>
    </location>
</feature>
<feature type="region of interest" description="Disordered" evidence="1">
    <location>
        <begin position="34"/>
        <end position="131"/>
    </location>
</feature>
<dbReference type="InterPro" id="IPR001041">
    <property type="entry name" value="2Fe-2S_ferredoxin-type"/>
</dbReference>
<comment type="caution">
    <text evidence="3">The sequence shown here is derived from an EMBL/GenBank/DDBJ whole genome shotgun (WGS) entry which is preliminary data.</text>
</comment>
<dbReference type="Gene3D" id="3.10.20.30">
    <property type="match status" value="1"/>
</dbReference>
<dbReference type="CDD" id="cd00207">
    <property type="entry name" value="fer2"/>
    <property type="match status" value="1"/>
</dbReference>
<organism evidence="3 4">
    <name type="scientific">Micromonospora antibiotica</name>
    <dbReference type="NCBI Taxonomy" id="2807623"/>
    <lineage>
        <taxon>Bacteria</taxon>
        <taxon>Bacillati</taxon>
        <taxon>Actinomycetota</taxon>
        <taxon>Actinomycetes</taxon>
        <taxon>Micromonosporales</taxon>
        <taxon>Micromonosporaceae</taxon>
        <taxon>Micromonospora</taxon>
    </lineage>
</organism>
<evidence type="ECO:0000313" key="4">
    <source>
        <dbReference type="Proteomes" id="UP000671399"/>
    </source>
</evidence>
<sequence length="131" mass="14030">MADQEHSEISLLVNDVTRRLSVDNRRTLLAVLRDDPGVTGPKKGCDHGQCGACTPVSGRSHQPRRPHEVRGRGADPAGGRTAASPRRRSRRPGRRAGHRCDDHEQPHGRAPRGAPPVPGAGPGRAGVVDLR</sequence>
<dbReference type="Proteomes" id="UP000671399">
    <property type="component" value="Unassembled WGS sequence"/>
</dbReference>
<evidence type="ECO:0000259" key="2">
    <source>
        <dbReference type="Pfam" id="PF00111"/>
    </source>
</evidence>
<dbReference type="PANTHER" id="PTHR45331:SF2">
    <property type="entry name" value="OXIDOREDUCTASE WITH IRON-SULFUR SUBUNIT"/>
    <property type="match status" value="1"/>
</dbReference>
<evidence type="ECO:0000256" key="1">
    <source>
        <dbReference type="SAM" id="MobiDB-lite"/>
    </source>
</evidence>
<gene>
    <name evidence="3" type="ORF">JQN83_04580</name>
</gene>
<dbReference type="InterPro" id="IPR052914">
    <property type="entry name" value="Aldehyde_Oxdr_Iron-Sulfur"/>
</dbReference>
<dbReference type="InterPro" id="IPR012675">
    <property type="entry name" value="Beta-grasp_dom_sf"/>
</dbReference>
<evidence type="ECO:0000313" key="3">
    <source>
        <dbReference type="EMBL" id="MBO4160086.1"/>
    </source>
</evidence>
<keyword evidence="4" id="KW-1185">Reference proteome</keyword>
<dbReference type="InterPro" id="IPR036010">
    <property type="entry name" value="2Fe-2S_ferredoxin-like_sf"/>
</dbReference>
<dbReference type="PROSITE" id="PS00197">
    <property type="entry name" value="2FE2S_FER_1"/>
    <property type="match status" value="1"/>
</dbReference>